<organism evidence="2 3">
    <name type="scientific">Phenylobacterium hankyongense</name>
    <dbReference type="NCBI Taxonomy" id="1813876"/>
    <lineage>
        <taxon>Bacteria</taxon>
        <taxon>Pseudomonadati</taxon>
        <taxon>Pseudomonadota</taxon>
        <taxon>Alphaproteobacteria</taxon>
        <taxon>Caulobacterales</taxon>
        <taxon>Caulobacteraceae</taxon>
        <taxon>Phenylobacterium</taxon>
    </lineage>
</organism>
<reference evidence="3" key="1">
    <citation type="submission" date="2018-05" db="EMBL/GenBank/DDBJ databases">
        <authorList>
            <person name="Li X."/>
        </authorList>
    </citation>
    <scope>NUCLEOTIDE SEQUENCE [LARGE SCALE GENOMIC DNA]</scope>
    <source>
        <strain evidence="3">HKS-05</strain>
    </source>
</reference>
<gene>
    <name evidence="2" type="ORF">DJ021_13410</name>
</gene>
<dbReference type="GO" id="GO:0071949">
    <property type="term" value="F:FAD binding"/>
    <property type="evidence" value="ECO:0007669"/>
    <property type="project" value="InterPro"/>
</dbReference>
<dbReference type="AlphaFoldDB" id="A0A328B4E5"/>
<dbReference type="InterPro" id="IPR002938">
    <property type="entry name" value="FAD-bd"/>
</dbReference>
<dbReference type="EMBL" id="QFYP01000001">
    <property type="protein sequence ID" value="RAK60734.1"/>
    <property type="molecule type" value="Genomic_DNA"/>
</dbReference>
<dbReference type="GO" id="GO:0004497">
    <property type="term" value="F:monooxygenase activity"/>
    <property type="evidence" value="ECO:0007669"/>
    <property type="project" value="UniProtKB-KW"/>
</dbReference>
<sequence length="403" mass="44362">MTVNGSMFVKVPSRSQADVVVVGGGLSGSLAAVLLGRAGYRVAFVDRHAVCPAQFRVEKIAGVQVELLRRMGLLDCLAAAGAPFVKVVNARRGRVLDETFGQHYGILYDDMVRVVREQLPPAVRFLVDRVVQIETGPDHQQVTLAGGEVISARLVVLATGMGDLLRQDLGISRRVIFEKHSTTFGFSISPAPGQAFGFPSLTYYGEQQADAIDYLTLFPVGDVMRANLFTYRDYRDPWLQDMRRDPKSTLLATLPGLGRFLGDFQVVTPVQYWIMDLCVAGDYERDGVVLIGDVFQTSCPAAGTGVSRLLTDVERLCMVHLPRWLASPGMGREKVSEFYQDPAKQAADRSALRAAHYRRGVTVDPGMGWTLRRQHAFIRRRLLGRVKDLQRALPAPSAGQAEA</sequence>
<dbReference type="OrthoDB" id="7907296at2"/>
<keyword evidence="2" id="KW-0503">Monooxygenase</keyword>
<dbReference type="PANTHER" id="PTHR43876:SF7">
    <property type="entry name" value="UBIQUINONE BIOSYNTHESIS MONOOXYGENASE COQ6, MITOCHONDRIAL"/>
    <property type="match status" value="1"/>
</dbReference>
<accession>A0A328B4E5</accession>
<name>A0A328B4E5_9CAUL</name>
<dbReference type="Proteomes" id="UP000249842">
    <property type="component" value="Unassembled WGS sequence"/>
</dbReference>
<dbReference type="PRINTS" id="PR00420">
    <property type="entry name" value="RNGMNOXGNASE"/>
</dbReference>
<evidence type="ECO:0000313" key="2">
    <source>
        <dbReference type="EMBL" id="RAK60734.1"/>
    </source>
</evidence>
<keyword evidence="3" id="KW-1185">Reference proteome</keyword>
<evidence type="ECO:0000259" key="1">
    <source>
        <dbReference type="Pfam" id="PF01494"/>
    </source>
</evidence>
<dbReference type="PANTHER" id="PTHR43876">
    <property type="entry name" value="UBIQUINONE BIOSYNTHESIS MONOOXYGENASE COQ6, MITOCHONDRIAL"/>
    <property type="match status" value="1"/>
</dbReference>
<dbReference type="InterPro" id="IPR051205">
    <property type="entry name" value="UbiH/COQ6_monooxygenase"/>
</dbReference>
<comment type="caution">
    <text evidence="2">The sequence shown here is derived from an EMBL/GenBank/DDBJ whole genome shotgun (WGS) entry which is preliminary data.</text>
</comment>
<feature type="domain" description="FAD-binding" evidence="1">
    <location>
        <begin position="17"/>
        <end position="316"/>
    </location>
</feature>
<dbReference type="RefSeq" id="WP_111458026.1">
    <property type="nucleotide sequence ID" value="NZ_QFYP01000001.1"/>
</dbReference>
<dbReference type="Gene3D" id="3.50.50.60">
    <property type="entry name" value="FAD/NAD(P)-binding domain"/>
    <property type="match status" value="1"/>
</dbReference>
<dbReference type="Pfam" id="PF01494">
    <property type="entry name" value="FAD_binding_3"/>
    <property type="match status" value="1"/>
</dbReference>
<protein>
    <submittedName>
        <fullName evidence="2">FAD-dependent monooxygenase</fullName>
    </submittedName>
</protein>
<dbReference type="SUPFAM" id="SSF51905">
    <property type="entry name" value="FAD/NAD(P)-binding domain"/>
    <property type="match status" value="1"/>
</dbReference>
<dbReference type="InterPro" id="IPR036188">
    <property type="entry name" value="FAD/NAD-bd_sf"/>
</dbReference>
<keyword evidence="2" id="KW-0560">Oxidoreductase</keyword>
<evidence type="ECO:0000313" key="3">
    <source>
        <dbReference type="Proteomes" id="UP000249842"/>
    </source>
</evidence>
<proteinExistence type="predicted"/>